<dbReference type="AlphaFoldDB" id="A0A0G1XEB7"/>
<dbReference type="Proteomes" id="UP000034637">
    <property type="component" value="Unassembled WGS sequence"/>
</dbReference>
<organism evidence="1 2">
    <name type="scientific">Candidatus Amesbacteria bacterium GW2011_GWA1_48_9</name>
    <dbReference type="NCBI Taxonomy" id="1618355"/>
    <lineage>
        <taxon>Bacteria</taxon>
        <taxon>Candidatus Amesiibacteriota</taxon>
    </lineage>
</organism>
<proteinExistence type="predicted"/>
<reference evidence="1 2" key="1">
    <citation type="journal article" date="2015" name="Nature">
        <title>rRNA introns, odd ribosomes, and small enigmatic genomes across a large radiation of phyla.</title>
        <authorList>
            <person name="Brown C.T."/>
            <person name="Hug L.A."/>
            <person name="Thomas B.C."/>
            <person name="Sharon I."/>
            <person name="Castelle C.J."/>
            <person name="Singh A."/>
            <person name="Wilkins M.J."/>
            <person name="Williams K.H."/>
            <person name="Banfield J.F."/>
        </authorList>
    </citation>
    <scope>NUCLEOTIDE SEQUENCE [LARGE SCALE GENOMIC DNA]</scope>
</reference>
<gene>
    <name evidence="1" type="ORF">UY33_C0003G0050</name>
</gene>
<accession>A0A0G1XEB7</accession>
<comment type="caution">
    <text evidence="1">The sequence shown here is derived from an EMBL/GenBank/DDBJ whole genome shotgun (WGS) entry which is preliminary data.</text>
</comment>
<sequence>MQLVFAAAGAVFFELQLIRGIDLVFFGKVVLGFADGANESKNLSGSFFGHTRF</sequence>
<evidence type="ECO:0000313" key="2">
    <source>
        <dbReference type="Proteomes" id="UP000034637"/>
    </source>
</evidence>
<protein>
    <submittedName>
        <fullName evidence="1">Uncharacterized protein</fullName>
    </submittedName>
</protein>
<dbReference type="EMBL" id="LCPP01000003">
    <property type="protein sequence ID" value="KKW00922.1"/>
    <property type="molecule type" value="Genomic_DNA"/>
</dbReference>
<evidence type="ECO:0000313" key="1">
    <source>
        <dbReference type="EMBL" id="KKW00922.1"/>
    </source>
</evidence>
<name>A0A0G1XEB7_9BACT</name>